<dbReference type="SUPFAM" id="SSF56672">
    <property type="entry name" value="DNA/RNA polymerases"/>
    <property type="match status" value="1"/>
</dbReference>
<organism evidence="2 3">
    <name type="scientific">Eumeta variegata</name>
    <name type="common">Bagworm moth</name>
    <name type="synonym">Eumeta japonica</name>
    <dbReference type="NCBI Taxonomy" id="151549"/>
    <lineage>
        <taxon>Eukaryota</taxon>
        <taxon>Metazoa</taxon>
        <taxon>Ecdysozoa</taxon>
        <taxon>Arthropoda</taxon>
        <taxon>Hexapoda</taxon>
        <taxon>Insecta</taxon>
        <taxon>Pterygota</taxon>
        <taxon>Neoptera</taxon>
        <taxon>Endopterygota</taxon>
        <taxon>Lepidoptera</taxon>
        <taxon>Glossata</taxon>
        <taxon>Ditrysia</taxon>
        <taxon>Tineoidea</taxon>
        <taxon>Psychidae</taxon>
        <taxon>Oiketicinae</taxon>
        <taxon>Eumeta</taxon>
    </lineage>
</organism>
<keyword evidence="3" id="KW-1185">Reference proteome</keyword>
<comment type="caution">
    <text evidence="2">The sequence shown here is derived from an EMBL/GenBank/DDBJ whole genome shotgun (WGS) entry which is preliminary data.</text>
</comment>
<dbReference type="EMBL" id="BGZK01000242">
    <property type="protein sequence ID" value="GBP31146.1"/>
    <property type="molecule type" value="Genomic_DNA"/>
</dbReference>
<sequence>MTLKNKIEVQHFKETERQPVHCRVRPIHPHRYEKVGKEFQNMIEQGFCKPSKSPWSSPLHSVPKKKGDIRTSTAPYQQVNVREEDVEKTTPVGLFEFSRMCPDLKKGRPDIPTVHTPSANCTRLRFLIHRRRPDCISSIPSAPLQCQETAIRRGIRQPFNEVKRRRGYLNYDACMRFAMRPALTTDAEIIKNNRNN</sequence>
<feature type="region of interest" description="Disordered" evidence="1">
    <location>
        <begin position="50"/>
        <end position="69"/>
    </location>
</feature>
<dbReference type="GO" id="GO:0071897">
    <property type="term" value="P:DNA biosynthetic process"/>
    <property type="evidence" value="ECO:0007669"/>
    <property type="project" value="UniProtKB-ARBA"/>
</dbReference>
<dbReference type="STRING" id="151549.A0A4C1UYP3"/>
<dbReference type="AlphaFoldDB" id="A0A4C1UYP3"/>
<accession>A0A4C1UYP3</accession>
<dbReference type="Proteomes" id="UP000299102">
    <property type="component" value="Unassembled WGS sequence"/>
</dbReference>
<evidence type="ECO:0000313" key="2">
    <source>
        <dbReference type="EMBL" id="GBP31146.1"/>
    </source>
</evidence>
<reference evidence="2 3" key="1">
    <citation type="journal article" date="2019" name="Commun. Biol.">
        <title>The bagworm genome reveals a unique fibroin gene that provides high tensile strength.</title>
        <authorList>
            <person name="Kono N."/>
            <person name="Nakamura H."/>
            <person name="Ohtoshi R."/>
            <person name="Tomita M."/>
            <person name="Numata K."/>
            <person name="Arakawa K."/>
        </authorList>
    </citation>
    <scope>NUCLEOTIDE SEQUENCE [LARGE SCALE GENOMIC DNA]</scope>
</reference>
<dbReference type="PANTHER" id="PTHR24559">
    <property type="entry name" value="TRANSPOSON TY3-I GAG-POL POLYPROTEIN"/>
    <property type="match status" value="1"/>
</dbReference>
<dbReference type="Gene3D" id="3.10.10.10">
    <property type="entry name" value="HIV Type 1 Reverse Transcriptase, subunit A, domain 1"/>
    <property type="match status" value="1"/>
</dbReference>
<protein>
    <submittedName>
        <fullName evidence="2">Uncharacterized protein</fullName>
    </submittedName>
</protein>
<dbReference type="PANTHER" id="PTHR24559:SF444">
    <property type="entry name" value="REVERSE TRANSCRIPTASE DOMAIN-CONTAINING PROTEIN"/>
    <property type="match status" value="1"/>
</dbReference>
<evidence type="ECO:0000256" key="1">
    <source>
        <dbReference type="SAM" id="MobiDB-lite"/>
    </source>
</evidence>
<proteinExistence type="predicted"/>
<evidence type="ECO:0000313" key="3">
    <source>
        <dbReference type="Proteomes" id="UP000299102"/>
    </source>
</evidence>
<dbReference type="InterPro" id="IPR053134">
    <property type="entry name" value="RNA-dir_DNA_polymerase"/>
</dbReference>
<dbReference type="OrthoDB" id="775972at2759"/>
<dbReference type="InterPro" id="IPR043502">
    <property type="entry name" value="DNA/RNA_pol_sf"/>
</dbReference>
<name>A0A4C1UYP3_EUMVA</name>
<gene>
    <name evidence="2" type="ORF">EVAR_21584_1</name>
</gene>